<keyword evidence="1" id="KW-0175">Coiled coil</keyword>
<proteinExistence type="predicted"/>
<dbReference type="EMBL" id="VJXW01000015">
    <property type="protein sequence ID" value="TRW24093.1"/>
    <property type="molecule type" value="Genomic_DNA"/>
</dbReference>
<dbReference type="GO" id="GO:0004386">
    <property type="term" value="F:helicase activity"/>
    <property type="evidence" value="ECO:0007669"/>
    <property type="project" value="UniProtKB-KW"/>
</dbReference>
<keyword evidence="3" id="KW-0347">Helicase</keyword>
<feature type="coiled-coil region" evidence="1">
    <location>
        <begin position="175"/>
        <end position="223"/>
    </location>
</feature>
<evidence type="ECO:0000313" key="4">
    <source>
        <dbReference type="Proteomes" id="UP000319424"/>
    </source>
</evidence>
<feature type="region of interest" description="Disordered" evidence="2">
    <location>
        <begin position="405"/>
        <end position="451"/>
    </location>
</feature>
<feature type="compositionally biased region" description="Basic and acidic residues" evidence="2">
    <location>
        <begin position="436"/>
        <end position="451"/>
    </location>
</feature>
<protein>
    <submittedName>
        <fullName evidence="3">Helicase</fullName>
    </submittedName>
</protein>
<reference evidence="3 4" key="1">
    <citation type="submission" date="2019-07" db="EMBL/GenBank/DDBJ databases">
        <title>Criibacterium bergeronii gen. nov., sp. nov. isolated from human clinical samples.</title>
        <authorList>
            <person name="Maheux A.F."/>
            <person name="Boudreau D.K."/>
            <person name="Berube E."/>
            <person name="Brodeur S."/>
            <person name="Bernard K.A."/>
            <person name="Abed J.Y."/>
            <person name="Ducrey E."/>
            <person name="Guay E.F."/>
            <person name="Raymond F."/>
            <person name="Corbeil J."/>
            <person name="Domingo M.-C."/>
            <person name="Roy P.H."/>
            <person name="Boissinot M."/>
            <person name="Tocheva E.I."/>
            <person name="Omar R.F."/>
        </authorList>
    </citation>
    <scope>NUCLEOTIDE SEQUENCE [LARGE SCALE GENOMIC DNA]</scope>
    <source>
        <strain evidence="3 4">CCRI-24246</strain>
    </source>
</reference>
<dbReference type="AlphaFoldDB" id="A0A552V0U2"/>
<organism evidence="3 4">
    <name type="scientific">Criibacterium bergeronii</name>
    <dbReference type="NCBI Taxonomy" id="1871336"/>
    <lineage>
        <taxon>Bacteria</taxon>
        <taxon>Bacillati</taxon>
        <taxon>Bacillota</taxon>
        <taxon>Clostridia</taxon>
        <taxon>Peptostreptococcales</taxon>
        <taxon>Filifactoraceae</taxon>
        <taxon>Criibacterium</taxon>
    </lineage>
</organism>
<name>A0A552V0U2_9FIRM</name>
<keyword evidence="3" id="KW-0067">ATP-binding</keyword>
<keyword evidence="3" id="KW-0378">Hydrolase</keyword>
<dbReference type="Proteomes" id="UP000319424">
    <property type="component" value="Unassembled WGS sequence"/>
</dbReference>
<evidence type="ECO:0000256" key="2">
    <source>
        <dbReference type="SAM" id="MobiDB-lite"/>
    </source>
</evidence>
<dbReference type="OrthoDB" id="9815272at2"/>
<evidence type="ECO:0000313" key="3">
    <source>
        <dbReference type="EMBL" id="TRW24093.1"/>
    </source>
</evidence>
<comment type="caution">
    <text evidence="3">The sequence shown here is derived from an EMBL/GenBank/DDBJ whole genome shotgun (WGS) entry which is preliminary data.</text>
</comment>
<keyword evidence="3" id="KW-0547">Nucleotide-binding</keyword>
<sequence>MTSKTPVRVAEDVDESSLNYAEIKALATGDPKIKEKMDLDNEVTKLKMLEANYKSNRYRLEDKVAKNYPEEIARTEKLIEAVKKDIASVESKAEGEEKFTSITIAGEKITDKKLAGERLLEAISKVKINESKIIGQYRNMDLEVSYNFFTNEHNFTLRGATNHSGELGTSADGNITRLDNAIDKMPERLNRLEEKLISTKEQLENAKEELKKPFEKADELKTKVLRLAELNKLLDMGEVEEKENPNPLFEDVKRAIVDFCKREYEDDSYTYENFNNLFPDLAHIGIAYTTTPDEKHEIQYEISLEDFTATQYINGEPITKIDYLKDLGSKEKALEFLKQEMEYGDFGEFVSIDDNDLKKALDLERDDDGNIYDPLAKDLDNDGVPDRYDNDFRDSDYFETTYDVEDNLNTKAESKEKVSEKPSILGQIKSYQSQEKQAETRENKSKEHDER</sequence>
<evidence type="ECO:0000256" key="1">
    <source>
        <dbReference type="SAM" id="Coils"/>
    </source>
</evidence>
<accession>A0A552V0U2</accession>
<gene>
    <name evidence="3" type="ORF">FL857_09035</name>
</gene>